<accession>A0AA39QCY7</accession>
<dbReference type="EMBL" id="JAUEPU010000010">
    <property type="protein sequence ID" value="KAK0499238.1"/>
    <property type="molecule type" value="Genomic_DNA"/>
</dbReference>
<gene>
    <name evidence="1" type="ORF">EDD18DRAFT_1103658</name>
</gene>
<evidence type="ECO:0000313" key="1">
    <source>
        <dbReference type="EMBL" id="KAK0499238.1"/>
    </source>
</evidence>
<proteinExistence type="predicted"/>
<dbReference type="AlphaFoldDB" id="A0AA39QCY7"/>
<name>A0AA39QCY7_9AGAR</name>
<protein>
    <recommendedName>
        <fullName evidence="3">Heterokaryon incompatibility domain-containing protein</fullName>
    </recommendedName>
</protein>
<comment type="caution">
    <text evidence="1">The sequence shown here is derived from an EMBL/GenBank/DDBJ whole genome shotgun (WGS) entry which is preliminary data.</text>
</comment>
<evidence type="ECO:0000313" key="2">
    <source>
        <dbReference type="Proteomes" id="UP001175228"/>
    </source>
</evidence>
<sequence length="367" mass="42293">MYHKPNLPELTLSALGETGHAELTIPVLKQRSYTGNAPVISSALADMPCADLGMDGVLEKLNVTLRHIQFLNHTFHEMTDFGMVYAHLRPYWYKYDIAKIEDALRTAEECDRKMWREVLVNDRITTWCVRPRRMWDLFANRVVPDWIVCEARQVGIMLIGNIACMGGQDRVHVYAMTPINGYEWPVPVPKDANLDHIHIEMLNNRVEHAWLDVLCLQQEGGISEHLRLEEWKLDVPTIGEVYASPASVPLHLTPDYFESDQCWFRRVWTLQEITEDAIIGGETGDDIMETWRVILELASEMQNWVFSTLLDKVSGLSYLLNGLSIPIYDAKKSDADAWEELMDVMLNVCRGKLFFYFPEPGNGKKYW</sequence>
<reference evidence="1" key="1">
    <citation type="submission" date="2023-06" db="EMBL/GenBank/DDBJ databases">
        <authorList>
            <consortium name="Lawrence Berkeley National Laboratory"/>
            <person name="Ahrendt S."/>
            <person name="Sahu N."/>
            <person name="Indic B."/>
            <person name="Wong-Bajracharya J."/>
            <person name="Merenyi Z."/>
            <person name="Ke H.-M."/>
            <person name="Monk M."/>
            <person name="Kocsube S."/>
            <person name="Drula E."/>
            <person name="Lipzen A."/>
            <person name="Balint B."/>
            <person name="Henrissat B."/>
            <person name="Andreopoulos B."/>
            <person name="Martin F.M."/>
            <person name="Harder C.B."/>
            <person name="Rigling D."/>
            <person name="Ford K.L."/>
            <person name="Foster G.D."/>
            <person name="Pangilinan J."/>
            <person name="Papanicolaou A."/>
            <person name="Barry K."/>
            <person name="LaButti K."/>
            <person name="Viragh M."/>
            <person name="Koriabine M."/>
            <person name="Yan M."/>
            <person name="Riley R."/>
            <person name="Champramary S."/>
            <person name="Plett K.L."/>
            <person name="Tsai I.J."/>
            <person name="Slot J."/>
            <person name="Sipos G."/>
            <person name="Plett J."/>
            <person name="Nagy L.G."/>
            <person name="Grigoriev I.V."/>
        </authorList>
    </citation>
    <scope>NUCLEOTIDE SEQUENCE</scope>
    <source>
        <strain evidence="1">HWK02</strain>
    </source>
</reference>
<dbReference type="Proteomes" id="UP001175228">
    <property type="component" value="Unassembled WGS sequence"/>
</dbReference>
<keyword evidence="2" id="KW-1185">Reference proteome</keyword>
<evidence type="ECO:0008006" key="3">
    <source>
        <dbReference type="Google" id="ProtNLM"/>
    </source>
</evidence>
<organism evidence="1 2">
    <name type="scientific">Armillaria luteobubalina</name>
    <dbReference type="NCBI Taxonomy" id="153913"/>
    <lineage>
        <taxon>Eukaryota</taxon>
        <taxon>Fungi</taxon>
        <taxon>Dikarya</taxon>
        <taxon>Basidiomycota</taxon>
        <taxon>Agaricomycotina</taxon>
        <taxon>Agaricomycetes</taxon>
        <taxon>Agaricomycetidae</taxon>
        <taxon>Agaricales</taxon>
        <taxon>Marasmiineae</taxon>
        <taxon>Physalacriaceae</taxon>
        <taxon>Armillaria</taxon>
    </lineage>
</organism>